<dbReference type="Proteomes" id="UP000054988">
    <property type="component" value="Unassembled WGS sequence"/>
</dbReference>
<name>A0A0W0FTE2_MONRR</name>
<dbReference type="eggNOG" id="ENOG502S4BI">
    <property type="taxonomic scope" value="Eukaryota"/>
</dbReference>
<dbReference type="PANTHER" id="PTHR37331">
    <property type="entry name" value="YALI0F11671P"/>
    <property type="match status" value="1"/>
</dbReference>
<accession>A0A0W0FTE2</accession>
<comment type="caution">
    <text evidence="1">The sequence shown here is derived from an EMBL/GenBank/DDBJ whole genome shotgun (WGS) entry which is preliminary data.</text>
</comment>
<evidence type="ECO:0000313" key="2">
    <source>
        <dbReference type="Proteomes" id="UP000054988"/>
    </source>
</evidence>
<dbReference type="EMBL" id="LATX01001662">
    <property type="protein sequence ID" value="KTB39588.1"/>
    <property type="molecule type" value="Genomic_DNA"/>
</dbReference>
<gene>
    <name evidence="1" type="ORF">WG66_7833</name>
</gene>
<dbReference type="PANTHER" id="PTHR37331:SF1">
    <property type="entry name" value="YALI0F11671P"/>
    <property type="match status" value="1"/>
</dbReference>
<evidence type="ECO:0000313" key="1">
    <source>
        <dbReference type="EMBL" id="KTB39588.1"/>
    </source>
</evidence>
<reference evidence="1 2" key="1">
    <citation type="submission" date="2015-12" db="EMBL/GenBank/DDBJ databases">
        <title>Draft genome sequence of Moniliophthora roreri, the causal agent of frosty pod rot of cacao.</title>
        <authorList>
            <person name="Aime M.C."/>
            <person name="Diaz-Valderrama J.R."/>
            <person name="Kijpornyongpan T."/>
            <person name="Phillips-Mora W."/>
        </authorList>
    </citation>
    <scope>NUCLEOTIDE SEQUENCE [LARGE SCALE GENOMIC DNA]</scope>
    <source>
        <strain evidence="1 2">MCA 2952</strain>
    </source>
</reference>
<sequence>MTQYNRMLTRPTTAFTARRLSTRPPLSFRVGIGRPRQISALALRAQVGRPQLHLQALRPISSSSSYYNEQTPTSFPDPSRPDLFYHLVTPPTSPTSLSATSPVFAVSFLPTPPPTSDSSTIIGWVPAGEESGLNDFVGNPKFRAVLHEAIQQGLKEDIDDVQRNGAMQLGEGWMHVHDDRNIPALGRIGDIDDIIASVLVEGGKMKPETYQPMPAYRLVTSDGVTQLTPGLKEKLRVVLEGVAQRESEPR</sequence>
<protein>
    <submittedName>
        <fullName evidence="1">Uncharacterized protein</fullName>
    </submittedName>
</protein>
<proteinExistence type="predicted"/>
<dbReference type="AlphaFoldDB" id="A0A0W0FTE2"/>
<organism evidence="1 2">
    <name type="scientific">Moniliophthora roreri</name>
    <name type="common">Frosty pod rot fungus</name>
    <name type="synonym">Monilia roreri</name>
    <dbReference type="NCBI Taxonomy" id="221103"/>
    <lineage>
        <taxon>Eukaryota</taxon>
        <taxon>Fungi</taxon>
        <taxon>Dikarya</taxon>
        <taxon>Basidiomycota</taxon>
        <taxon>Agaricomycotina</taxon>
        <taxon>Agaricomycetes</taxon>
        <taxon>Agaricomycetidae</taxon>
        <taxon>Agaricales</taxon>
        <taxon>Marasmiineae</taxon>
        <taxon>Marasmiaceae</taxon>
        <taxon>Moniliophthora</taxon>
    </lineage>
</organism>